<evidence type="ECO:0000259" key="1">
    <source>
        <dbReference type="PROSITE" id="PS51819"/>
    </source>
</evidence>
<feature type="domain" description="VOC" evidence="1">
    <location>
        <begin position="150"/>
        <end position="267"/>
    </location>
</feature>
<dbReference type="Pfam" id="PF22632">
    <property type="entry name" value="BphC_D1"/>
    <property type="match status" value="1"/>
</dbReference>
<feature type="domain" description="VOC" evidence="1">
    <location>
        <begin position="11"/>
        <end position="126"/>
    </location>
</feature>
<dbReference type="CDD" id="cd07252">
    <property type="entry name" value="BphC1-RGP6_N_like"/>
    <property type="match status" value="1"/>
</dbReference>
<dbReference type="EMBL" id="CP050124">
    <property type="protein sequence ID" value="QIP37488.1"/>
    <property type="molecule type" value="Genomic_DNA"/>
</dbReference>
<dbReference type="Pfam" id="PF00903">
    <property type="entry name" value="Glyoxalase"/>
    <property type="match status" value="1"/>
</dbReference>
<proteinExistence type="predicted"/>
<organism evidence="2 3">
    <name type="scientific">Rhodococcus erythropolis</name>
    <name type="common">Arthrobacter picolinophilus</name>
    <dbReference type="NCBI Taxonomy" id="1833"/>
    <lineage>
        <taxon>Bacteria</taxon>
        <taxon>Bacillati</taxon>
        <taxon>Actinomycetota</taxon>
        <taxon>Actinomycetes</taxon>
        <taxon>Mycobacteriales</taxon>
        <taxon>Nocardiaceae</taxon>
        <taxon>Rhodococcus</taxon>
        <taxon>Rhodococcus erythropolis group</taxon>
    </lineage>
</organism>
<dbReference type="AlphaFoldDB" id="A0A6G9CKT2"/>
<sequence>MHSREIIVIQELSYIGVASPRAEDWRKYGTGLLGAKLSPDGPDGAIRLAVDDVNYRIAVHPGKVDEFLYAGWAMANESDLHSFAAHLDRSGITLHDGNPDLLAERQVAELVWFTDPWGTRHEISWGKASTPLSFTPGRVMRGGFVTGDQGLGHIVLQVPNIEEANKFYVDVLGFRLSDRITNDQFTVRFYHVNGRHHSLALAEYPGHVGFNHLMLEVECMDDLGRLIDLLDSHDTEVMQTLGRHTNDLMTSIYIGSPSGLQIEYGFGGLTVDDLSWVARTYNQPSYWGHKRPAEMSKRVPGIIRPLTAAPSAP</sequence>
<dbReference type="Proteomes" id="UP000502345">
    <property type="component" value="Chromosome"/>
</dbReference>
<dbReference type="InterPro" id="IPR029068">
    <property type="entry name" value="Glyas_Bleomycin-R_OHBP_Dase"/>
</dbReference>
<dbReference type="SUPFAM" id="SSF54593">
    <property type="entry name" value="Glyoxalase/Bleomycin resistance protein/Dihydroxybiphenyl dioxygenase"/>
    <property type="match status" value="2"/>
</dbReference>
<dbReference type="InterPro" id="IPR037523">
    <property type="entry name" value="VOC_core"/>
</dbReference>
<dbReference type="InterPro" id="IPR004360">
    <property type="entry name" value="Glyas_Fos-R_dOase_dom"/>
</dbReference>
<protein>
    <submittedName>
        <fullName evidence="2">Glyoxalase</fullName>
    </submittedName>
</protein>
<dbReference type="PROSITE" id="PS51819">
    <property type="entry name" value="VOC"/>
    <property type="match status" value="2"/>
</dbReference>
<dbReference type="Gene3D" id="3.10.180.10">
    <property type="entry name" value="2,3-Dihydroxybiphenyl 1,2-Dioxygenase, domain 1"/>
    <property type="match status" value="2"/>
</dbReference>
<evidence type="ECO:0000313" key="2">
    <source>
        <dbReference type="EMBL" id="QIP37488.1"/>
    </source>
</evidence>
<accession>A0A6G9CKT2</accession>
<name>A0A6G9CKT2_RHOER</name>
<gene>
    <name evidence="2" type="ORF">G9444_0244</name>
</gene>
<dbReference type="CDD" id="cd07237">
    <property type="entry name" value="BphC1-RGP6_C_like"/>
    <property type="match status" value="1"/>
</dbReference>
<reference evidence="2 3" key="1">
    <citation type="submission" date="2020-03" db="EMBL/GenBank/DDBJ databases">
        <title>Screen low temperature-resistant strains for efficient degradation of petroleum hydrocarbons under the low temperature.</title>
        <authorList>
            <person name="Wang Y."/>
            <person name="Chen J."/>
        </authorList>
    </citation>
    <scope>NUCLEOTIDE SEQUENCE [LARGE SCALE GENOMIC DNA]</scope>
    <source>
        <strain evidence="2 3">KB1</strain>
    </source>
</reference>
<evidence type="ECO:0000313" key="3">
    <source>
        <dbReference type="Proteomes" id="UP000502345"/>
    </source>
</evidence>